<dbReference type="EMBL" id="GG662460">
    <property type="protein sequence ID" value="EAR84346.2"/>
    <property type="molecule type" value="Genomic_DNA"/>
</dbReference>
<dbReference type="eggNOG" id="KOG2377">
    <property type="taxonomic scope" value="Eukaryota"/>
</dbReference>
<dbReference type="GO" id="GO:0005765">
    <property type="term" value="C:lysosomal membrane"/>
    <property type="evidence" value="ECO:0007669"/>
    <property type="project" value="TreeGrafter"/>
</dbReference>
<dbReference type="OrthoDB" id="305976at2759"/>
<dbReference type="Proteomes" id="UP000009168">
    <property type="component" value="Unassembled WGS sequence"/>
</dbReference>
<dbReference type="SUPFAM" id="SSF50978">
    <property type="entry name" value="WD40 repeat-like"/>
    <property type="match status" value="1"/>
</dbReference>
<gene>
    <name evidence="4" type="ORF">TTHERM_00703380</name>
</gene>
<feature type="compositionally biased region" description="Acidic residues" evidence="2">
    <location>
        <begin position="375"/>
        <end position="387"/>
    </location>
</feature>
<dbReference type="InterPro" id="IPR040371">
    <property type="entry name" value="RMC1"/>
</dbReference>
<dbReference type="GeneID" id="7823584"/>
<reference evidence="5" key="1">
    <citation type="journal article" date="2006" name="PLoS Biol.">
        <title>Macronuclear genome sequence of the ciliate Tetrahymena thermophila, a model eukaryote.</title>
        <authorList>
            <person name="Eisen J.A."/>
            <person name="Coyne R.S."/>
            <person name="Wu M."/>
            <person name="Wu D."/>
            <person name="Thiagarajan M."/>
            <person name="Wortman J.R."/>
            <person name="Badger J.H."/>
            <person name="Ren Q."/>
            <person name="Amedeo P."/>
            <person name="Jones K.M."/>
            <person name="Tallon L.J."/>
            <person name="Delcher A.L."/>
            <person name="Salzberg S.L."/>
            <person name="Silva J.C."/>
            <person name="Haas B.J."/>
            <person name="Majoros W.H."/>
            <person name="Farzad M."/>
            <person name="Carlton J.M."/>
            <person name="Smith R.K. Jr."/>
            <person name="Garg J."/>
            <person name="Pearlman R.E."/>
            <person name="Karrer K.M."/>
            <person name="Sun L."/>
            <person name="Manning G."/>
            <person name="Elde N.C."/>
            <person name="Turkewitz A.P."/>
            <person name="Asai D.J."/>
            <person name="Wilkes D.E."/>
            <person name="Wang Y."/>
            <person name="Cai H."/>
            <person name="Collins K."/>
            <person name="Stewart B.A."/>
            <person name="Lee S.R."/>
            <person name="Wilamowska K."/>
            <person name="Weinberg Z."/>
            <person name="Ruzzo W.L."/>
            <person name="Wloga D."/>
            <person name="Gaertig J."/>
            <person name="Frankel J."/>
            <person name="Tsao C.-C."/>
            <person name="Gorovsky M.A."/>
            <person name="Keeling P.J."/>
            <person name="Waller R.F."/>
            <person name="Patron N.J."/>
            <person name="Cherry J.M."/>
            <person name="Stover N.A."/>
            <person name="Krieger C.J."/>
            <person name="del Toro C."/>
            <person name="Ryder H.F."/>
            <person name="Williamson S.C."/>
            <person name="Barbeau R.A."/>
            <person name="Hamilton E.P."/>
            <person name="Orias E."/>
        </authorList>
    </citation>
    <scope>NUCLEOTIDE SEQUENCE [LARGE SCALE GENOMIC DNA]</scope>
    <source>
        <strain evidence="5">SB210</strain>
    </source>
</reference>
<evidence type="ECO:0000256" key="1">
    <source>
        <dbReference type="SAM" id="Coils"/>
    </source>
</evidence>
<feature type="region of interest" description="Disordered" evidence="2">
    <location>
        <begin position="369"/>
        <end position="404"/>
    </location>
</feature>
<keyword evidence="5" id="KW-1185">Reference proteome</keyword>
<dbReference type="Pfam" id="PF07035">
    <property type="entry name" value="RMC1_C"/>
    <property type="match status" value="1"/>
</dbReference>
<feature type="compositionally biased region" description="Polar residues" evidence="2">
    <location>
        <begin position="475"/>
        <end position="496"/>
    </location>
</feature>
<accession>Q22GI5</accession>
<name>Q22GI5_TETTS</name>
<evidence type="ECO:0000313" key="4">
    <source>
        <dbReference type="EMBL" id="EAR84346.2"/>
    </source>
</evidence>
<keyword evidence="1" id="KW-0175">Coiled coil</keyword>
<proteinExistence type="predicted"/>
<feature type="compositionally biased region" description="Basic and acidic residues" evidence="2">
    <location>
        <begin position="388"/>
        <end position="402"/>
    </location>
</feature>
<evidence type="ECO:0000256" key="2">
    <source>
        <dbReference type="SAM" id="MobiDB-lite"/>
    </source>
</evidence>
<dbReference type="PANTHER" id="PTHR12897">
    <property type="entry name" value="COLON CANCER-ASSOCIATED PROTEIN MIC1"/>
    <property type="match status" value="1"/>
</dbReference>
<feature type="coiled-coil region" evidence="1">
    <location>
        <begin position="606"/>
        <end position="633"/>
    </location>
</feature>
<dbReference type="HOGENOM" id="CLU_296390_0_0_1"/>
<feature type="region of interest" description="Disordered" evidence="2">
    <location>
        <begin position="430"/>
        <end position="496"/>
    </location>
</feature>
<organism evidence="4 5">
    <name type="scientific">Tetrahymena thermophila (strain SB210)</name>
    <dbReference type="NCBI Taxonomy" id="312017"/>
    <lineage>
        <taxon>Eukaryota</taxon>
        <taxon>Sar</taxon>
        <taxon>Alveolata</taxon>
        <taxon>Ciliophora</taxon>
        <taxon>Intramacronucleata</taxon>
        <taxon>Oligohymenophorea</taxon>
        <taxon>Hymenostomatida</taxon>
        <taxon>Tetrahymenina</taxon>
        <taxon>Tetrahymenidae</taxon>
        <taxon>Tetrahymena</taxon>
    </lineage>
</organism>
<dbReference type="RefSeq" id="XP_001032009.2">
    <property type="nucleotide sequence ID" value="XM_001032009.2"/>
</dbReference>
<dbReference type="InParanoid" id="Q22GI5"/>
<dbReference type="InterPro" id="IPR009755">
    <property type="entry name" value="RMC1_C"/>
</dbReference>
<dbReference type="GO" id="GO:0031902">
    <property type="term" value="C:late endosome membrane"/>
    <property type="evidence" value="ECO:0007669"/>
    <property type="project" value="TreeGrafter"/>
</dbReference>
<dbReference type="PANTHER" id="PTHR12897:SF4">
    <property type="entry name" value="REGULATOR OF MON1-CCZ1 COMPLEX"/>
    <property type="match status" value="1"/>
</dbReference>
<sequence length="1043" mass="122881">MDSINGAIYCKEQPLFEEYFPKKDFFQIFYNKGTRCMIFRQKKTVFQISIDNQNISKMNIPYEGPIYDLQIHKKERYMAYSIAHNLLSIVHLKGQEGKENKLKTSKDDKMDPIIHFEWIYGSQRNVDFVLCKQSGVVLYKLDHDKHQLKEQKIINLDISACWFDPFNEVLCCANNYEDGKIYPFYFNEKRQSFKYRGVDFKVESSKKDQGVEKTKSQSSSVINFFTKQLNKLQSKFDIVNFVTIGDNRNKELTLIPRDPDVCHKISLVVLYGKTFLAYLNPYYNKIFLYQLSYEKVTLCEFNLVSPSETGIRFSVADNLLIIHSTTENLSLVYDVRSRTSVYQIGPPQCLEIRQDRNFSRKNTIVLAMLKSRNEQEDDEEDEEEQTVENERYAQSVKEDPRLSEQINNQQGNQLTGKVYRQTENPQLLSQNSHHNEHYNNQHNQQQHHHHHSNNSNKSGRKQSAAVRAVKHPDLSKQTSNQESIQSNKINQKTQQNNDYISYQTQDSTSTNIFDDIKQPQQNDLMNKSVEVNILDQESKDISALNNINDESHFNLSPQRKKQSLLLEEDIAAQDEQTNQAQQQYQTNQFNFIDQSREISYISNQNLNNESNSKNQQQNENDTFEKDLDLLNFNTTNLQTTNEQTEKVWDSLVQADPKYKQSNYNIFDQTGTESIGQQSQNNNPIDLLDDDHSNQNIQSKMVQSQIISSQQPDQIYSEQDYVELTEKPENYLKIENKGQIYQLDKNVFTEDELIINCKERKFCTILVDINRIEKLATDEIEGFNVIIRRANSKQYGLQHLRQLFLKNKDIRYFGQVFNQILSNYKKKYSSKTKNKPYEVIDTGDLYYLFFLHLYTNQQTNKSYLTDILSEYIKQSTELEIPVESKFQNLLAKLLIEQQKFNTFLFFVQYRIITDNEDLAQILISMNSNTVFKQGFQLGLDMLYRLKKYYIIINILLRRGLFQQALDFMRKNTVNKINLKEMIKILLSQNGDMKIQSIIEYFREIISKSRGNEKFGFTYQDFLDELSFQQQQNKYQQMYNQVDLI</sequence>
<dbReference type="GO" id="GO:0010506">
    <property type="term" value="P:regulation of autophagy"/>
    <property type="evidence" value="ECO:0007669"/>
    <property type="project" value="InterPro"/>
</dbReference>
<feature type="domain" description="Mic1" evidence="3">
    <location>
        <begin position="788"/>
        <end position="1014"/>
    </location>
</feature>
<dbReference type="GO" id="GO:0035658">
    <property type="term" value="C:Mon1-Ccz1 complex"/>
    <property type="evidence" value="ECO:0007669"/>
    <property type="project" value="InterPro"/>
</dbReference>
<evidence type="ECO:0000313" key="5">
    <source>
        <dbReference type="Proteomes" id="UP000009168"/>
    </source>
</evidence>
<dbReference type="KEGG" id="tet:TTHERM_00703380"/>
<evidence type="ECO:0000259" key="3">
    <source>
        <dbReference type="Pfam" id="PF07035"/>
    </source>
</evidence>
<dbReference type="InterPro" id="IPR036322">
    <property type="entry name" value="WD40_repeat_dom_sf"/>
</dbReference>
<protein>
    <submittedName>
        <fullName evidence="4">Colon cancer-associated Mic1-like protein</fullName>
    </submittedName>
</protein>
<dbReference type="AlphaFoldDB" id="Q22GI5"/>